<feature type="transmembrane region" description="Helical" evidence="9">
    <location>
        <begin position="62"/>
        <end position="80"/>
    </location>
</feature>
<sequence>MNRPARLAPQFATDDVVIEMLPCTPSPGGLSRLGPVLSLGAVVGVGAWVWGSGMVARGPSAVLLPAMMLVSALAMAMHAGSRRSGGSLDQQRRRYLEGLVRHSAQLCDAAQRQRESLVWVHPEPLSLWTLIGGQRMWERGREDSDFCHIRVGLGRQRLARRIVVPPVGPVDELDPVTADALRSFVRCHAALDDVPIAVALAGVGVLVVDGDLTGARALIRAMVCQLAVLHGPDSVMVAAVVGPGRRWHWDWLKWLPHNVCPDRGGPMVYESVDGVQVQRHHLVVIVDGPDRRGLAREGVTVIVVGAAGDDDAGALCLHLDGDRLALRSGECIEEFATADGVTSAQARICARRLARYRSPDPVRDDLQRWVTALDMNDPAPLRVALGTAMNGELVHLDIKEAADAGHGPHGLCVGATGSGKSELLRTIVAGMIARHPPDDLNLVLIDFKGGATFLGLDGLPHVAAVITNLTDEAHLVARAKEALSGEIHRRQTLLRHAGNAVNLAAYQRHRGFDTALPALPTLFLVVDEFAELVTHQPDFTELFTMIGRVGRSLGVHLLLASQRLDEGRLRGLESHLS</sequence>
<keyword evidence="3 9" id="KW-0812">Transmembrane</keyword>
<dbReference type="SUPFAM" id="SSF52540">
    <property type="entry name" value="P-loop containing nucleoside triphosphate hydrolases"/>
    <property type="match status" value="1"/>
</dbReference>
<evidence type="ECO:0000256" key="7">
    <source>
        <dbReference type="ARBA" id="ARBA00023136"/>
    </source>
</evidence>
<dbReference type="PANTHER" id="PTHR22683">
    <property type="entry name" value="SPORULATION PROTEIN RELATED"/>
    <property type="match status" value="1"/>
</dbReference>
<evidence type="ECO:0000256" key="9">
    <source>
        <dbReference type="SAM" id="Phobius"/>
    </source>
</evidence>
<dbReference type="InterPro" id="IPR050206">
    <property type="entry name" value="FtsK/SpoIIIE/SftA"/>
</dbReference>
<dbReference type="InterPro" id="IPR027417">
    <property type="entry name" value="P-loop_NTPase"/>
</dbReference>
<evidence type="ECO:0000256" key="2">
    <source>
        <dbReference type="ARBA" id="ARBA00022475"/>
    </source>
</evidence>
<dbReference type="PANTHER" id="PTHR22683:SF1">
    <property type="entry name" value="TYPE VII SECRETION SYSTEM PROTEIN ESSC"/>
    <property type="match status" value="1"/>
</dbReference>
<gene>
    <name evidence="11" type="ORF">MSAR_06310</name>
</gene>
<keyword evidence="6 9" id="KW-1133">Transmembrane helix</keyword>
<dbReference type="InterPro" id="IPR023836">
    <property type="entry name" value="EccCa-like_Actinobacteria"/>
</dbReference>
<dbReference type="GO" id="GO:0003677">
    <property type="term" value="F:DNA binding"/>
    <property type="evidence" value="ECO:0007669"/>
    <property type="project" value="InterPro"/>
</dbReference>
<dbReference type="InterPro" id="IPR002543">
    <property type="entry name" value="FtsK_dom"/>
</dbReference>
<organism evidence="11 12">
    <name type="scientific">Mycolicibacterium sarraceniae</name>
    <dbReference type="NCBI Taxonomy" id="1534348"/>
    <lineage>
        <taxon>Bacteria</taxon>
        <taxon>Bacillati</taxon>
        <taxon>Actinomycetota</taxon>
        <taxon>Actinomycetes</taxon>
        <taxon>Mycobacteriales</taxon>
        <taxon>Mycobacteriaceae</taxon>
        <taxon>Mycolicibacterium</taxon>
    </lineage>
</organism>
<accession>A0A7I7SN97</accession>
<reference evidence="11 12" key="1">
    <citation type="journal article" date="2019" name="Emerg. Microbes Infect.">
        <title>Comprehensive subspecies identification of 175 nontuberculous mycobacteria species based on 7547 genomic profiles.</title>
        <authorList>
            <person name="Matsumoto Y."/>
            <person name="Kinjo T."/>
            <person name="Motooka D."/>
            <person name="Nabeya D."/>
            <person name="Jung N."/>
            <person name="Uechi K."/>
            <person name="Horii T."/>
            <person name="Iida T."/>
            <person name="Fujita J."/>
            <person name="Nakamura S."/>
        </authorList>
    </citation>
    <scope>NUCLEOTIDE SEQUENCE [LARGE SCALE GENOMIC DNA]</scope>
    <source>
        <strain evidence="11 12">JCM 30395</strain>
    </source>
</reference>
<protein>
    <recommendedName>
        <fullName evidence="10">FtsK domain-containing protein</fullName>
    </recommendedName>
</protein>
<dbReference type="Proteomes" id="UP000466445">
    <property type="component" value="Chromosome"/>
</dbReference>
<dbReference type="PROSITE" id="PS50901">
    <property type="entry name" value="FTSK"/>
    <property type="match status" value="1"/>
</dbReference>
<comment type="subcellular location">
    <subcellularLocation>
        <location evidence="1">Cell membrane</location>
        <topology evidence="1">Multi-pass membrane protein</topology>
    </subcellularLocation>
</comment>
<dbReference type="AlphaFoldDB" id="A0A7I7SN97"/>
<evidence type="ECO:0000259" key="10">
    <source>
        <dbReference type="PROSITE" id="PS50901"/>
    </source>
</evidence>
<keyword evidence="4 8" id="KW-0547">Nucleotide-binding</keyword>
<evidence type="ECO:0000256" key="4">
    <source>
        <dbReference type="ARBA" id="ARBA00022741"/>
    </source>
</evidence>
<dbReference type="EMBL" id="AP022595">
    <property type="protein sequence ID" value="BBY57495.1"/>
    <property type="molecule type" value="Genomic_DNA"/>
</dbReference>
<evidence type="ECO:0000256" key="6">
    <source>
        <dbReference type="ARBA" id="ARBA00022989"/>
    </source>
</evidence>
<evidence type="ECO:0000256" key="8">
    <source>
        <dbReference type="PROSITE-ProRule" id="PRU00289"/>
    </source>
</evidence>
<evidence type="ECO:0000313" key="11">
    <source>
        <dbReference type="EMBL" id="BBY57495.1"/>
    </source>
</evidence>
<dbReference type="NCBIfam" id="TIGR03924">
    <property type="entry name" value="T7SS_EccC_a"/>
    <property type="match status" value="1"/>
</dbReference>
<feature type="binding site" evidence="8">
    <location>
        <begin position="414"/>
        <end position="421"/>
    </location>
    <ligand>
        <name>ATP</name>
        <dbReference type="ChEBI" id="CHEBI:30616"/>
    </ligand>
</feature>
<keyword evidence="5 8" id="KW-0067">ATP-binding</keyword>
<keyword evidence="7 9" id="KW-0472">Membrane</keyword>
<keyword evidence="2" id="KW-1003">Cell membrane</keyword>
<evidence type="ECO:0000256" key="3">
    <source>
        <dbReference type="ARBA" id="ARBA00022692"/>
    </source>
</evidence>
<evidence type="ECO:0000313" key="12">
    <source>
        <dbReference type="Proteomes" id="UP000466445"/>
    </source>
</evidence>
<dbReference type="Gene3D" id="3.40.50.300">
    <property type="entry name" value="P-loop containing nucleotide triphosphate hydrolases"/>
    <property type="match status" value="1"/>
</dbReference>
<evidence type="ECO:0000256" key="1">
    <source>
        <dbReference type="ARBA" id="ARBA00004651"/>
    </source>
</evidence>
<keyword evidence="12" id="KW-1185">Reference proteome</keyword>
<dbReference type="KEGG" id="msar:MSAR_06310"/>
<evidence type="ECO:0000256" key="5">
    <source>
        <dbReference type="ARBA" id="ARBA00022840"/>
    </source>
</evidence>
<proteinExistence type="predicted"/>
<feature type="transmembrane region" description="Helical" evidence="9">
    <location>
        <begin position="30"/>
        <end position="50"/>
    </location>
</feature>
<dbReference type="GO" id="GO:0005886">
    <property type="term" value="C:plasma membrane"/>
    <property type="evidence" value="ECO:0007669"/>
    <property type="project" value="UniProtKB-SubCell"/>
</dbReference>
<feature type="domain" description="FtsK" evidence="10">
    <location>
        <begin position="391"/>
        <end position="577"/>
    </location>
</feature>
<name>A0A7I7SN97_9MYCO</name>
<dbReference type="GO" id="GO:0005524">
    <property type="term" value="F:ATP binding"/>
    <property type="evidence" value="ECO:0007669"/>
    <property type="project" value="UniProtKB-UniRule"/>
</dbReference>
<dbReference type="Pfam" id="PF01580">
    <property type="entry name" value="FtsK_SpoIIIE"/>
    <property type="match status" value="1"/>
</dbReference>